<evidence type="ECO:0008006" key="3">
    <source>
        <dbReference type="Google" id="ProtNLM"/>
    </source>
</evidence>
<dbReference type="AlphaFoldDB" id="A0A074KY30"/>
<dbReference type="STRING" id="1048983.EL17_10175"/>
<organism evidence="1 2">
    <name type="scientific">Anditalea andensis</name>
    <dbReference type="NCBI Taxonomy" id="1048983"/>
    <lineage>
        <taxon>Bacteria</taxon>
        <taxon>Pseudomonadati</taxon>
        <taxon>Bacteroidota</taxon>
        <taxon>Cytophagia</taxon>
        <taxon>Cytophagales</taxon>
        <taxon>Cytophagaceae</taxon>
        <taxon>Anditalea</taxon>
    </lineage>
</organism>
<proteinExistence type="predicted"/>
<dbReference type="InterPro" id="IPR013078">
    <property type="entry name" value="His_Pase_superF_clade-1"/>
</dbReference>
<evidence type="ECO:0000313" key="1">
    <source>
        <dbReference type="EMBL" id="KEO73859.1"/>
    </source>
</evidence>
<gene>
    <name evidence="1" type="ORF">EL17_10175</name>
</gene>
<reference evidence="1 2" key="1">
    <citation type="submission" date="2014-04" db="EMBL/GenBank/DDBJ databases">
        <title>Characterization and application of a salt tolerant electro-active bacterium.</title>
        <authorList>
            <person name="Yang L."/>
            <person name="Wei S."/>
            <person name="Tay Q.X.M."/>
        </authorList>
    </citation>
    <scope>NUCLEOTIDE SEQUENCE [LARGE SCALE GENOMIC DNA]</scope>
    <source>
        <strain evidence="1 2">LY1</strain>
    </source>
</reference>
<accession>A0A074KY30</accession>
<keyword evidence="2" id="KW-1185">Reference proteome</keyword>
<dbReference type="SUPFAM" id="SSF53254">
    <property type="entry name" value="Phosphoglycerate mutase-like"/>
    <property type="match status" value="1"/>
</dbReference>
<protein>
    <recommendedName>
        <fullName evidence="3">Phosphohistidine phosphatase</fullName>
    </recommendedName>
</protein>
<dbReference type="Pfam" id="PF00300">
    <property type="entry name" value="His_Phos_1"/>
    <property type="match status" value="1"/>
</dbReference>
<evidence type="ECO:0000313" key="2">
    <source>
        <dbReference type="Proteomes" id="UP000027821"/>
    </source>
</evidence>
<dbReference type="eggNOG" id="COG2062">
    <property type="taxonomic scope" value="Bacteria"/>
</dbReference>
<dbReference type="InterPro" id="IPR029033">
    <property type="entry name" value="His_PPase_superfam"/>
</dbReference>
<comment type="caution">
    <text evidence="1">The sequence shown here is derived from an EMBL/GenBank/DDBJ whole genome shotgun (WGS) entry which is preliminary data.</text>
</comment>
<dbReference type="Proteomes" id="UP000027821">
    <property type="component" value="Unassembled WGS sequence"/>
</dbReference>
<sequence length="165" mass="18448">MFIIQQIMKKLLTILRHGEAQSLDSAPDDFSRPLSAKGRKDILRISNLIKSRNTSFDLLLKSPSKRTVETALLLLDHVSIPKVVIEDSIYESSMENLLQIIKTKSVGTSNALIIGHNPSITSLINYLTNDYHIHVQPGTMVRLEVYVGDWTHITQGSASVLEVIQ</sequence>
<name>A0A074KY30_9BACT</name>
<dbReference type="Gene3D" id="3.40.50.1240">
    <property type="entry name" value="Phosphoglycerate mutase-like"/>
    <property type="match status" value="1"/>
</dbReference>
<dbReference type="OrthoDB" id="9810154at2"/>
<dbReference type="EMBL" id="JMIH01000018">
    <property type="protein sequence ID" value="KEO73859.1"/>
    <property type="molecule type" value="Genomic_DNA"/>
</dbReference>
<dbReference type="CDD" id="cd07067">
    <property type="entry name" value="HP_PGM_like"/>
    <property type="match status" value="1"/>
</dbReference>